<keyword evidence="4" id="KW-0560">Oxidoreductase</keyword>
<dbReference type="PANTHER" id="PTHR24300">
    <property type="entry name" value="CYTOCHROME P450 508A4-RELATED"/>
    <property type="match status" value="1"/>
</dbReference>
<name>A0ABM0JT71_APLCA</name>
<accession>A0ABM0JT71</accession>
<evidence type="ECO:0000256" key="5">
    <source>
        <dbReference type="SAM" id="Phobius"/>
    </source>
</evidence>
<keyword evidence="5" id="KW-0472">Membrane</keyword>
<dbReference type="PRINTS" id="PR00385">
    <property type="entry name" value="P450"/>
</dbReference>
<dbReference type="Gene3D" id="1.10.630.10">
    <property type="entry name" value="Cytochrome P450"/>
    <property type="match status" value="1"/>
</dbReference>
<comment type="similarity">
    <text evidence="1 4">Belongs to the cytochrome P450 family.</text>
</comment>
<dbReference type="RefSeq" id="XP_005100922.1">
    <property type="nucleotide sequence ID" value="XM_005100865.3"/>
</dbReference>
<keyword evidence="5" id="KW-1133">Transmembrane helix</keyword>
<proteinExistence type="inferred from homology"/>
<feature type="transmembrane region" description="Helical" evidence="5">
    <location>
        <begin position="12"/>
        <end position="29"/>
    </location>
</feature>
<keyword evidence="2 4" id="KW-0479">Metal-binding</keyword>
<gene>
    <name evidence="7 8" type="primary">LOC101849380</name>
</gene>
<dbReference type="InterPro" id="IPR002401">
    <property type="entry name" value="Cyt_P450_E_grp-I"/>
</dbReference>
<dbReference type="PANTHER" id="PTHR24300:SF375">
    <property type="entry name" value="CYTOCHROME P450 FAMILY"/>
    <property type="match status" value="1"/>
</dbReference>
<reference evidence="7 8" key="1">
    <citation type="submission" date="2025-05" db="UniProtKB">
        <authorList>
            <consortium name="RefSeq"/>
        </authorList>
    </citation>
    <scope>IDENTIFICATION</scope>
</reference>
<dbReference type="PRINTS" id="PR00463">
    <property type="entry name" value="EP450I"/>
</dbReference>
<keyword evidence="5" id="KW-0812">Transmembrane</keyword>
<sequence>MSGSEVDITNILMTLVIFLASFYVVWGYLKTRGLPPTPTISLPVVGHLLSMNPQDPRSQMKKWREKVGDVFSLYLGPNVVIVLNGYDAIKEAFVKRADDFSDRPFFYFDWAMNYQGLGVVMSSGPNWKEQRSVSQGILRDLGMGKNVLAEGIQEEVAQYLTCLSKLEGKPKDIRILTNISVANVICSVLVGQRFDYEDPKFKRVVELMNYNVTHLIGLGPTILSMYPVLHYLPGDLFNTKIISKNRREFGELFILYFRDLKGFTEYNEANTDNFIAKYVFQKNQKEKNGESTHLDQRNLTKVIEDLLGAGMETTSTTISWFLLYMLHYPEIQEKIFNEINSEIGTEKAPTMMDKSKLKYLNAAIMETQRIGNIVPFGVTHMCSRDTTFRGFKIPKGAHVIGNMTSVFFDKTVWGEDVDTFRPERFLDDMGDLKHFEEFTPFSVGRRVCLGEALAKMELFLYLSSMCQRFQFLAPDPDVPPKISDVMSITKSPKPFEIRLLDRRS</sequence>
<dbReference type="Proteomes" id="UP000694888">
    <property type="component" value="Unplaced"/>
</dbReference>
<dbReference type="RefSeq" id="XP_005100923.1">
    <property type="nucleotide sequence ID" value="XM_005100866.3"/>
</dbReference>
<dbReference type="InterPro" id="IPR050182">
    <property type="entry name" value="Cytochrome_P450_fam2"/>
</dbReference>
<keyword evidence="4" id="KW-0503">Monooxygenase</keyword>
<evidence type="ECO:0000256" key="1">
    <source>
        <dbReference type="ARBA" id="ARBA00010617"/>
    </source>
</evidence>
<evidence type="ECO:0000313" key="8">
    <source>
        <dbReference type="RefSeq" id="XP_005100923.1"/>
    </source>
</evidence>
<evidence type="ECO:0000256" key="4">
    <source>
        <dbReference type="RuleBase" id="RU000461"/>
    </source>
</evidence>
<evidence type="ECO:0000313" key="7">
    <source>
        <dbReference type="RefSeq" id="XP_005100922.1"/>
    </source>
</evidence>
<evidence type="ECO:0000256" key="2">
    <source>
        <dbReference type="ARBA" id="ARBA00022723"/>
    </source>
</evidence>
<dbReference type="InterPro" id="IPR001128">
    <property type="entry name" value="Cyt_P450"/>
</dbReference>
<keyword evidence="6" id="KW-1185">Reference proteome</keyword>
<protein>
    <submittedName>
        <fullName evidence="7 8">Cytochrome P450 2B4</fullName>
    </submittedName>
</protein>
<dbReference type="InterPro" id="IPR017972">
    <property type="entry name" value="Cyt_P450_CS"/>
</dbReference>
<dbReference type="InterPro" id="IPR036396">
    <property type="entry name" value="Cyt_P450_sf"/>
</dbReference>
<evidence type="ECO:0000256" key="3">
    <source>
        <dbReference type="ARBA" id="ARBA00023004"/>
    </source>
</evidence>
<evidence type="ECO:0000313" key="6">
    <source>
        <dbReference type="Proteomes" id="UP000694888"/>
    </source>
</evidence>
<keyword evidence="4" id="KW-0349">Heme</keyword>
<dbReference type="Pfam" id="PF00067">
    <property type="entry name" value="p450"/>
    <property type="match status" value="1"/>
</dbReference>
<dbReference type="SUPFAM" id="SSF48264">
    <property type="entry name" value="Cytochrome P450"/>
    <property type="match status" value="1"/>
</dbReference>
<dbReference type="PROSITE" id="PS00086">
    <property type="entry name" value="CYTOCHROME_P450"/>
    <property type="match status" value="1"/>
</dbReference>
<organism evidence="6 8">
    <name type="scientific">Aplysia californica</name>
    <name type="common">California sea hare</name>
    <dbReference type="NCBI Taxonomy" id="6500"/>
    <lineage>
        <taxon>Eukaryota</taxon>
        <taxon>Metazoa</taxon>
        <taxon>Spiralia</taxon>
        <taxon>Lophotrochozoa</taxon>
        <taxon>Mollusca</taxon>
        <taxon>Gastropoda</taxon>
        <taxon>Heterobranchia</taxon>
        <taxon>Euthyneura</taxon>
        <taxon>Tectipleura</taxon>
        <taxon>Aplysiida</taxon>
        <taxon>Aplysioidea</taxon>
        <taxon>Aplysiidae</taxon>
        <taxon>Aplysia</taxon>
    </lineage>
</organism>
<dbReference type="GeneID" id="101849380"/>
<keyword evidence="3 4" id="KW-0408">Iron</keyword>